<reference evidence="3" key="1">
    <citation type="submission" date="2021-01" db="EMBL/GenBank/DDBJ databases">
        <authorList>
            <person name="Kaushik A."/>
        </authorList>
    </citation>
    <scope>NUCLEOTIDE SEQUENCE</scope>
    <source>
        <strain evidence="3">AG6-10EEA</strain>
    </source>
</reference>
<feature type="compositionally biased region" description="Basic and acidic residues" evidence="1">
    <location>
        <begin position="349"/>
        <end position="371"/>
    </location>
</feature>
<accession>A0A8H3H1L8</accession>
<evidence type="ECO:0000259" key="2">
    <source>
        <dbReference type="Pfam" id="PF17667"/>
    </source>
</evidence>
<gene>
    <name evidence="3" type="ORF">RDB_LOCUS96454</name>
</gene>
<feature type="region of interest" description="Disordered" evidence="1">
    <location>
        <begin position="349"/>
        <end position="377"/>
    </location>
</feature>
<proteinExistence type="predicted"/>
<comment type="caution">
    <text evidence="3">The sequence shown here is derived from an EMBL/GenBank/DDBJ whole genome shotgun (WGS) entry which is preliminary data.</text>
</comment>
<evidence type="ECO:0000313" key="3">
    <source>
        <dbReference type="EMBL" id="CAE6487010.1"/>
    </source>
</evidence>
<sequence>MPDDPRARSKEPQNQRISQSKPLIDHIIEPQFKGSIFFDLNFFENFLPFVPSLNNVVELCLEHDWHLRTHHKWKFPDVINGEQCLHQPVLHILNTIKSATDVIRSFQPDLDDHAPNPFSNKDPKYCDYRLSLDSGIQDLTLTDELFADWSSRALAHDSDQALPQGIMNHLRPDIILFQGKRENWSHIRFIVEIKEQACYLAAGMKQLARYAQVVFAHQHSRRHLYSLLICQKEAFFVRFDRAGVLYSRPLDIVENPAFVLALASLLSLDEVDEGFDPAFKFEADGDYIDLLECVLGKDSRATLEDGSAFRNAGIPRKTRRFRIIGRSCHPIRSRVIGPGTFVFRIREHLPPTHGNGREANSRGAETSHDGGNEVPSPAEYTLKLSWRLDNGRSEGQALEEAEGTYGVPQHISHGDISMPGKCRCLSSRRASPSQIRCTTCVDRTPIMDGLHVLDNFRDLSVNIPLKSGDNAILERMDLDTNRLRQVPKSARANRIYSYVLTSSSGIPMNLVSSPELYLTAIIDGILGYWGLYNLGIVHRDISHSHLLLVTREREFTQKRWDEPRPQIKDPVLAESERDLCRIMGELCRFKASRPYGMLIDLSSHVRLGPAAPTPLSSILGNSLGDYGDPTPNPGKDMQRTKRRKNDSGHPVPTGSAGVVATRRTRRTYRPVTTENGPQAPLGYVVGVSGHFYSIRVARMVLTPNLQYRHHFYDDIESFFWIMLWEVMTHVDPGKKRNEQVVKFLDDFNSVDTRNPHIAWKEDTLEDCRLGSGKATLARLNACCNEWASSFLIHTVLVGVGSYLGGLRKSEGVSPPGEVFGTVIRLIQGELIVHERKKLAQKLQAQGSRTLNR</sequence>
<dbReference type="EMBL" id="CAJMXA010002770">
    <property type="protein sequence ID" value="CAE6487010.1"/>
    <property type="molecule type" value="Genomic_DNA"/>
</dbReference>
<name>A0A8H3H1L8_9AGAM</name>
<dbReference type="PANTHER" id="PTHR38248:SF2">
    <property type="entry name" value="FUNK1 11"/>
    <property type="match status" value="1"/>
</dbReference>
<dbReference type="AlphaFoldDB" id="A0A8H3H1L8"/>
<feature type="domain" description="Fungal-type protein kinase" evidence="2">
    <location>
        <begin position="180"/>
        <end position="554"/>
    </location>
</feature>
<dbReference type="Proteomes" id="UP000663853">
    <property type="component" value="Unassembled WGS sequence"/>
</dbReference>
<organism evidence="3 4">
    <name type="scientific">Rhizoctonia solani</name>
    <dbReference type="NCBI Taxonomy" id="456999"/>
    <lineage>
        <taxon>Eukaryota</taxon>
        <taxon>Fungi</taxon>
        <taxon>Dikarya</taxon>
        <taxon>Basidiomycota</taxon>
        <taxon>Agaricomycotina</taxon>
        <taxon>Agaricomycetes</taxon>
        <taxon>Cantharellales</taxon>
        <taxon>Ceratobasidiaceae</taxon>
        <taxon>Rhizoctonia</taxon>
    </lineage>
</organism>
<dbReference type="PANTHER" id="PTHR38248">
    <property type="entry name" value="FUNK1 6"/>
    <property type="match status" value="1"/>
</dbReference>
<protein>
    <recommendedName>
        <fullName evidence="2">Fungal-type protein kinase domain-containing protein</fullName>
    </recommendedName>
</protein>
<evidence type="ECO:0000256" key="1">
    <source>
        <dbReference type="SAM" id="MobiDB-lite"/>
    </source>
</evidence>
<evidence type="ECO:0000313" key="4">
    <source>
        <dbReference type="Proteomes" id="UP000663853"/>
    </source>
</evidence>
<dbReference type="InterPro" id="IPR040976">
    <property type="entry name" value="Pkinase_fungal"/>
</dbReference>
<dbReference type="Pfam" id="PF17667">
    <property type="entry name" value="Pkinase_fungal"/>
    <property type="match status" value="1"/>
</dbReference>
<feature type="region of interest" description="Disordered" evidence="1">
    <location>
        <begin position="619"/>
        <end position="662"/>
    </location>
</feature>